<evidence type="ECO:0000259" key="19">
    <source>
        <dbReference type="Pfam" id="PF13733"/>
    </source>
</evidence>
<dbReference type="FunCoup" id="A0A5F9DSB5">
    <property type="interactions" value="643"/>
</dbReference>
<keyword evidence="5 17" id="KW-0328">Glycosyltransferase</keyword>
<dbReference type="Pfam" id="PF13733">
    <property type="entry name" value="Glyco_transf_7N"/>
    <property type="match status" value="1"/>
</dbReference>
<evidence type="ECO:0000256" key="16">
    <source>
        <dbReference type="ARBA" id="ARBA00049413"/>
    </source>
</evidence>
<reference evidence="20" key="3">
    <citation type="submission" date="2025-09" db="UniProtKB">
        <authorList>
            <consortium name="Ensembl"/>
        </authorList>
    </citation>
    <scope>IDENTIFICATION</scope>
    <source>
        <strain evidence="20">Thorbecke</strain>
    </source>
</reference>
<evidence type="ECO:0000256" key="2">
    <source>
        <dbReference type="ARBA" id="ARBA00004323"/>
    </source>
</evidence>
<dbReference type="GeneTree" id="ENSGT00940000158378"/>
<dbReference type="SUPFAM" id="SSF53448">
    <property type="entry name" value="Nucleotide-diphospho-sugar transferases"/>
    <property type="match status" value="1"/>
</dbReference>
<evidence type="ECO:0000256" key="12">
    <source>
        <dbReference type="ARBA" id="ARBA00023136"/>
    </source>
</evidence>
<dbReference type="InterPro" id="IPR003859">
    <property type="entry name" value="Galactosyl_T"/>
</dbReference>
<dbReference type="InParanoid" id="A0A5F9DSB5"/>
<dbReference type="Pfam" id="PF02709">
    <property type="entry name" value="Glyco_transf_7C"/>
    <property type="match status" value="1"/>
</dbReference>
<dbReference type="InterPro" id="IPR027791">
    <property type="entry name" value="Galactosyl_T_C"/>
</dbReference>
<keyword evidence="12" id="KW-0472">Membrane</keyword>
<reference evidence="20 21" key="1">
    <citation type="journal article" date="2011" name="Nature">
        <title>A high-resolution map of human evolutionary constraint using 29 mammals.</title>
        <authorList>
            <person name="Lindblad-Toh K."/>
            <person name="Garber M."/>
            <person name="Zuk O."/>
            <person name="Lin M.F."/>
            <person name="Parker B.J."/>
            <person name="Washietl S."/>
            <person name="Kheradpour P."/>
            <person name="Ernst J."/>
            <person name="Jordan G."/>
            <person name="Mauceli E."/>
            <person name="Ward L.D."/>
            <person name="Lowe C.B."/>
            <person name="Holloway A.K."/>
            <person name="Clamp M."/>
            <person name="Gnerre S."/>
            <person name="Alfoldi J."/>
            <person name="Beal K."/>
            <person name="Chang J."/>
            <person name="Clawson H."/>
            <person name="Cuff J."/>
            <person name="Di Palma F."/>
            <person name="Fitzgerald S."/>
            <person name="Flicek P."/>
            <person name="Guttman M."/>
            <person name="Hubisz M.J."/>
            <person name="Jaffe D.B."/>
            <person name="Jungreis I."/>
            <person name="Kent W.J."/>
            <person name="Kostka D."/>
            <person name="Lara M."/>
            <person name="Martins A.L."/>
            <person name="Massingham T."/>
            <person name="Moltke I."/>
            <person name="Raney B.J."/>
            <person name="Rasmussen M.D."/>
            <person name="Robinson J."/>
            <person name="Stark A."/>
            <person name="Vilella A.J."/>
            <person name="Wen J."/>
            <person name="Xie X."/>
            <person name="Zody M.C."/>
            <person name="Baldwin J."/>
            <person name="Bloom T."/>
            <person name="Chin C.W."/>
            <person name="Heiman D."/>
            <person name="Nicol R."/>
            <person name="Nusbaum C."/>
            <person name="Young S."/>
            <person name="Wilkinson J."/>
            <person name="Worley K.C."/>
            <person name="Kovar C.L."/>
            <person name="Muzny D.M."/>
            <person name="Gibbs R.A."/>
            <person name="Cree A."/>
            <person name="Dihn H.H."/>
            <person name="Fowler G."/>
            <person name="Jhangiani S."/>
            <person name="Joshi V."/>
            <person name="Lee S."/>
            <person name="Lewis L.R."/>
            <person name="Nazareth L.V."/>
            <person name="Okwuonu G."/>
            <person name="Santibanez J."/>
            <person name="Warren W.C."/>
            <person name="Mardis E.R."/>
            <person name="Weinstock G.M."/>
            <person name="Wilson R.K."/>
            <person name="Delehaunty K."/>
            <person name="Dooling D."/>
            <person name="Fronik C."/>
            <person name="Fulton L."/>
            <person name="Fulton B."/>
            <person name="Graves T."/>
            <person name="Minx P."/>
            <person name="Sodergren E."/>
            <person name="Birney E."/>
            <person name="Margulies E.H."/>
            <person name="Herrero J."/>
            <person name="Green E.D."/>
            <person name="Haussler D."/>
            <person name="Siepel A."/>
            <person name="Goldman N."/>
            <person name="Pollard K.S."/>
            <person name="Pedersen J.S."/>
            <person name="Lander E.S."/>
            <person name="Kellis M."/>
        </authorList>
    </citation>
    <scope>NUCLEOTIDE SEQUENCE [LARGE SCALE GENOMIC DNA]</scope>
    <source>
        <strain evidence="20 21">Thorbecke inbred</strain>
    </source>
</reference>
<keyword evidence="8 17" id="KW-0479">Metal-binding</keyword>
<dbReference type="SMR" id="A0A5F9DSB5"/>
<keyword evidence="13" id="KW-1015">Disulfide bond</keyword>
<comment type="function">
    <text evidence="17">Responsible for the synthesis of complex-type N-linked oligosaccharides in many glycoproteins as well as the carbohydrate moieties of glycolipids.</text>
</comment>
<comment type="pathway">
    <text evidence="3 17">Protein modification; protein glycosylation.</text>
</comment>
<keyword evidence="21" id="KW-1185">Reference proteome</keyword>
<dbReference type="FunFam" id="3.90.550.10:FF:000028">
    <property type="entry name" value="beta-1,4-galactosyltransferase 1"/>
    <property type="match status" value="1"/>
</dbReference>
<feature type="domain" description="Galactosyltransferase N-terminal" evidence="19">
    <location>
        <begin position="109"/>
        <end position="233"/>
    </location>
</feature>
<evidence type="ECO:0000256" key="6">
    <source>
        <dbReference type="ARBA" id="ARBA00022679"/>
    </source>
</evidence>
<dbReference type="InterPro" id="IPR027995">
    <property type="entry name" value="Galactosyl_T_N"/>
</dbReference>
<comment type="similarity">
    <text evidence="4 17">Belongs to the glycosyltransferase 7 family.</text>
</comment>
<accession>A0A5F9DSB5</accession>
<evidence type="ECO:0000256" key="10">
    <source>
        <dbReference type="ARBA" id="ARBA00022989"/>
    </source>
</evidence>
<dbReference type="Bgee" id="ENSOCUG00000008301">
    <property type="expression patterns" value="Expressed in aorta and 16 other cell types or tissues"/>
</dbReference>
<keyword evidence="10" id="KW-1133">Transmembrane helix</keyword>
<dbReference type="GO" id="GO:0000139">
    <property type="term" value="C:Golgi membrane"/>
    <property type="evidence" value="ECO:0007669"/>
    <property type="project" value="UniProtKB-SubCell"/>
</dbReference>
<evidence type="ECO:0000259" key="18">
    <source>
        <dbReference type="Pfam" id="PF02709"/>
    </source>
</evidence>
<evidence type="ECO:0000256" key="13">
    <source>
        <dbReference type="ARBA" id="ARBA00023157"/>
    </source>
</evidence>
<dbReference type="CDD" id="cd00899">
    <property type="entry name" value="b4GalT"/>
    <property type="match status" value="1"/>
</dbReference>
<dbReference type="GO" id="GO:0003945">
    <property type="term" value="F:N-acetyllactosamine synthase activity"/>
    <property type="evidence" value="ECO:0007669"/>
    <property type="project" value="UniProtKB-EC"/>
</dbReference>
<dbReference type="AlphaFoldDB" id="A0A5F9DSB5"/>
<dbReference type="GO" id="GO:0032580">
    <property type="term" value="C:Golgi cisterna membrane"/>
    <property type="evidence" value="ECO:0007669"/>
    <property type="project" value="UniProtKB-UniRule"/>
</dbReference>
<evidence type="ECO:0000256" key="15">
    <source>
        <dbReference type="ARBA" id="ARBA00023211"/>
    </source>
</evidence>
<dbReference type="UniPathway" id="UPA00378"/>
<feature type="domain" description="Galactosyltransferase C-terminal" evidence="18">
    <location>
        <begin position="237"/>
        <end position="314"/>
    </location>
</feature>
<dbReference type="EMBL" id="AAGW02015541">
    <property type="status" value="NOT_ANNOTATED_CDS"/>
    <property type="molecule type" value="Genomic_DNA"/>
</dbReference>
<keyword evidence="14 17" id="KW-0325">Glycoprotein</keyword>
<proteinExistence type="inferred from homology"/>
<protein>
    <recommendedName>
        <fullName evidence="17">Beta-1,4-galactosyltransferase</fullName>
        <shortName evidence="17">Beta-1,4-GalTase</shortName>
        <ecNumber evidence="17">2.4.1.-</ecNumber>
    </recommendedName>
</protein>
<sequence>MVFYREVPSIKPNTVGTQGRDAHSSPALPMLLPPRAQIDLAGGAACLAGDQAPGLQGGGASTPTAAVEREAEPVLRSRLPGGGGGPRGRFTPPLLFPSVVFVRRDCDWGGPSKLVFKPDLTLEEVRAENPKVYRGRYQPEECKALQKVAILIPHRNREKHLMYLLEHLHPFLQRQQLEYGIYIIHQAGSKKFNRAKLLNVGYLEALKEENWDCFIFHDVDLVPENDFNLYTCEDQPKHLVVGRNSTGYRLRYSGYFGGVTALSREQFFKVNGFSNNYWGWGGEDDDLRLRVELHRMKILRPKPEVGKYTMIFHTRDRGNEVNIERMKLLHQVARVWKTDGLTSCTYKLLSVKHNPLYINITVDFWSGA</sequence>
<evidence type="ECO:0000256" key="1">
    <source>
        <dbReference type="ARBA" id="ARBA00001936"/>
    </source>
</evidence>
<dbReference type="EC" id="2.4.1.-" evidence="17"/>
<name>A0A5F9DSB5_RABIT</name>
<evidence type="ECO:0000256" key="5">
    <source>
        <dbReference type="ARBA" id="ARBA00022676"/>
    </source>
</evidence>
<dbReference type="OrthoDB" id="10016069at2759"/>
<comment type="subcellular location">
    <subcellularLocation>
        <location evidence="2 17">Golgi apparatus membrane</location>
        <topology evidence="2 17">Single-pass type II membrane protein</topology>
    </subcellularLocation>
</comment>
<dbReference type="InterPro" id="IPR029044">
    <property type="entry name" value="Nucleotide-diphossugar_trans"/>
</dbReference>
<evidence type="ECO:0000313" key="21">
    <source>
        <dbReference type="Proteomes" id="UP000001811"/>
    </source>
</evidence>
<evidence type="ECO:0000256" key="3">
    <source>
        <dbReference type="ARBA" id="ARBA00004922"/>
    </source>
</evidence>
<comment type="cofactor">
    <cofactor evidence="1 17">
        <name>Mn(2+)</name>
        <dbReference type="ChEBI" id="CHEBI:29035"/>
    </cofactor>
</comment>
<dbReference type="STRING" id="9986.ENSOCUP00000048641"/>
<dbReference type="PANTHER" id="PTHR19300">
    <property type="entry name" value="BETA-1,4-GALACTOSYLTRANSFERASE"/>
    <property type="match status" value="1"/>
</dbReference>
<keyword evidence="9 17" id="KW-0735">Signal-anchor</keyword>
<reference evidence="20" key="2">
    <citation type="submission" date="2025-08" db="UniProtKB">
        <authorList>
            <consortium name="Ensembl"/>
        </authorList>
    </citation>
    <scope>IDENTIFICATION</scope>
    <source>
        <strain evidence="20">Thorbecke</strain>
    </source>
</reference>
<evidence type="ECO:0000256" key="11">
    <source>
        <dbReference type="ARBA" id="ARBA00023034"/>
    </source>
</evidence>
<keyword evidence="6 17" id="KW-0808">Transferase</keyword>
<dbReference type="Proteomes" id="UP000001811">
    <property type="component" value="Chromosome 14"/>
</dbReference>
<keyword evidence="7" id="KW-0812">Transmembrane</keyword>
<dbReference type="GO" id="GO:0046872">
    <property type="term" value="F:metal ion binding"/>
    <property type="evidence" value="ECO:0007669"/>
    <property type="project" value="UniProtKB-UniRule"/>
</dbReference>
<evidence type="ECO:0000256" key="9">
    <source>
        <dbReference type="ARBA" id="ARBA00022968"/>
    </source>
</evidence>
<keyword evidence="15 17" id="KW-0464">Manganese</keyword>
<dbReference type="Ensembl" id="ENSOCUT00000055951.1">
    <property type="protein sequence ID" value="ENSOCUP00000048641.1"/>
    <property type="gene ID" value="ENSOCUG00000008301.4"/>
</dbReference>
<dbReference type="GO" id="GO:0018146">
    <property type="term" value="P:keratan sulfate proteoglycan biosynthetic process"/>
    <property type="evidence" value="ECO:0007669"/>
    <property type="project" value="Ensembl"/>
</dbReference>
<gene>
    <name evidence="20" type="primary">B4GALT4</name>
</gene>
<dbReference type="Gene3D" id="3.90.550.10">
    <property type="entry name" value="Spore Coat Polysaccharide Biosynthesis Protein SpsA, Chain A"/>
    <property type="match status" value="1"/>
</dbReference>
<dbReference type="PRINTS" id="PR02050">
    <property type="entry name" value="B14GALTRFASE"/>
</dbReference>
<keyword evidence="11 17" id="KW-0333">Golgi apparatus</keyword>
<dbReference type="PANTHER" id="PTHR19300:SF9">
    <property type="entry name" value="BETA-1,4-GALACTOSYLTRANSFERASE 4"/>
    <property type="match status" value="1"/>
</dbReference>
<evidence type="ECO:0000256" key="8">
    <source>
        <dbReference type="ARBA" id="ARBA00022723"/>
    </source>
</evidence>
<evidence type="ECO:0000313" key="20">
    <source>
        <dbReference type="Ensembl" id="ENSOCUP00000048641.1"/>
    </source>
</evidence>
<organism evidence="20 21">
    <name type="scientific">Oryctolagus cuniculus</name>
    <name type="common">Rabbit</name>
    <dbReference type="NCBI Taxonomy" id="9986"/>
    <lineage>
        <taxon>Eukaryota</taxon>
        <taxon>Metazoa</taxon>
        <taxon>Chordata</taxon>
        <taxon>Craniata</taxon>
        <taxon>Vertebrata</taxon>
        <taxon>Euteleostomi</taxon>
        <taxon>Mammalia</taxon>
        <taxon>Eutheria</taxon>
        <taxon>Euarchontoglires</taxon>
        <taxon>Glires</taxon>
        <taxon>Lagomorpha</taxon>
        <taxon>Leporidae</taxon>
        <taxon>Oryctolagus</taxon>
    </lineage>
</organism>
<evidence type="ECO:0000256" key="14">
    <source>
        <dbReference type="ARBA" id="ARBA00023180"/>
    </source>
</evidence>
<evidence type="ECO:0000256" key="17">
    <source>
        <dbReference type="RuleBase" id="RU368121"/>
    </source>
</evidence>
<comment type="catalytic activity">
    <reaction evidence="16">
        <text>N-acetyl-D-glucosamine + UDP-alpha-D-galactose = beta-D-galactosyl-(1-&gt;4)-N-acetyl-D-glucosamine + UDP + H(+)</text>
        <dbReference type="Rhea" id="RHEA:17745"/>
        <dbReference type="ChEBI" id="CHEBI:15378"/>
        <dbReference type="ChEBI" id="CHEBI:58223"/>
        <dbReference type="ChEBI" id="CHEBI:60152"/>
        <dbReference type="ChEBI" id="CHEBI:66914"/>
        <dbReference type="ChEBI" id="CHEBI:506227"/>
        <dbReference type="EC" id="2.4.1.90"/>
    </reaction>
    <physiologicalReaction direction="left-to-right" evidence="16">
        <dbReference type="Rhea" id="RHEA:17746"/>
    </physiologicalReaction>
</comment>
<dbReference type="GO" id="GO:0001572">
    <property type="term" value="P:lactosylceramide biosynthetic process"/>
    <property type="evidence" value="ECO:0007669"/>
    <property type="project" value="Ensembl"/>
</dbReference>
<evidence type="ECO:0000256" key="7">
    <source>
        <dbReference type="ARBA" id="ARBA00022692"/>
    </source>
</evidence>
<evidence type="ECO:0000256" key="4">
    <source>
        <dbReference type="ARBA" id="ARBA00005735"/>
    </source>
</evidence>
<dbReference type="GO" id="GO:0005975">
    <property type="term" value="P:carbohydrate metabolic process"/>
    <property type="evidence" value="ECO:0007669"/>
    <property type="project" value="InterPro"/>
</dbReference>